<evidence type="ECO:0000256" key="5">
    <source>
        <dbReference type="SAM" id="SignalP"/>
    </source>
</evidence>
<dbReference type="InterPro" id="IPR033436">
    <property type="entry name" value="MucB/RseB_C"/>
</dbReference>
<comment type="caution">
    <text evidence="8">The sequence shown here is derived from an EMBL/GenBank/DDBJ whole genome shotgun (WGS) entry which is preliminary data.</text>
</comment>
<protein>
    <submittedName>
        <fullName evidence="8">MucB/RseB C-terminal domain-containing protein</fullName>
    </submittedName>
</protein>
<feature type="signal peptide" evidence="5">
    <location>
        <begin position="1"/>
        <end position="45"/>
    </location>
</feature>
<dbReference type="RefSeq" id="WP_347286465.1">
    <property type="nucleotide sequence ID" value="NZ_JAUZQE010000005.1"/>
</dbReference>
<keyword evidence="9" id="KW-1185">Reference proteome</keyword>
<proteinExistence type="inferred from homology"/>
<keyword evidence="4" id="KW-0574">Periplasm</keyword>
<dbReference type="PANTHER" id="PTHR38782">
    <property type="match status" value="1"/>
</dbReference>
<dbReference type="PIRSF" id="PIRSF005427">
    <property type="entry name" value="RseB"/>
    <property type="match status" value="1"/>
</dbReference>
<dbReference type="Proteomes" id="UP001232156">
    <property type="component" value="Unassembled WGS sequence"/>
</dbReference>
<name>A0ABU1D438_9BURK</name>
<dbReference type="EMBL" id="JAUZQE010000005">
    <property type="protein sequence ID" value="MDR4125047.1"/>
    <property type="molecule type" value="Genomic_DNA"/>
</dbReference>
<gene>
    <name evidence="8" type="ORF">Q8947_03485</name>
</gene>
<feature type="chain" id="PRO_5046943186" evidence="5">
    <location>
        <begin position="46"/>
        <end position="360"/>
    </location>
</feature>
<dbReference type="InterPro" id="IPR038484">
    <property type="entry name" value="MucB/RseB_C_sf"/>
</dbReference>
<feature type="domain" description="MucB/RseB N-terminal" evidence="6">
    <location>
        <begin position="66"/>
        <end position="238"/>
    </location>
</feature>
<sequence>MTPNTLRGATWPGALAHMRVRSNRAFCVVVLLVLAASLAAAPVAAQSARGTKADSAGAAKPTAEMQVLQKMQEAARSLDYAGVYTYQQGDVMLSTRVAHIVDGTGERERIALLDGQPREYIRHNDTTKCLLPEHKVVLVERRDSDRFPAILFDEGERLPDHYTLELMEAPQRVAGRECRELVLTPVDSLRYGYRLCADKATGLLLRLQTLGPEGVLTQISFNTLDVGKGVQSEALNPAWNTKGWKVVEVPVQEVDLASEGWRIPLPPGYKPLAQVARDMKPGRQVKQLVASDGLAALSVFIEAYVESGSPAGEPGVFRKGALNAYRKRIGDHWLTVMGEVPGDTVRDLAEHTEYVPLAAH</sequence>
<evidence type="ECO:0000313" key="9">
    <source>
        <dbReference type="Proteomes" id="UP001232156"/>
    </source>
</evidence>
<reference evidence="8 9" key="1">
    <citation type="submission" date="2023-08" db="EMBL/GenBank/DDBJ databases">
        <title>Alcaligenaceae gen. nov., a novel taxon isolated from the sludge of Yixing Pesticide Factory.</title>
        <authorList>
            <person name="Ruan L."/>
        </authorList>
    </citation>
    <scope>NUCLEOTIDE SEQUENCE [LARGE SCALE GENOMIC DNA]</scope>
    <source>
        <strain evidence="8 9">LG-2</strain>
    </source>
</reference>
<evidence type="ECO:0000313" key="8">
    <source>
        <dbReference type="EMBL" id="MDR4125047.1"/>
    </source>
</evidence>
<comment type="subcellular location">
    <subcellularLocation>
        <location evidence="1">Periplasm</location>
    </subcellularLocation>
</comment>
<dbReference type="Pfam" id="PF03888">
    <property type="entry name" value="MucB_RseB"/>
    <property type="match status" value="1"/>
</dbReference>
<evidence type="ECO:0000259" key="6">
    <source>
        <dbReference type="Pfam" id="PF03888"/>
    </source>
</evidence>
<evidence type="ECO:0000256" key="1">
    <source>
        <dbReference type="ARBA" id="ARBA00004418"/>
    </source>
</evidence>
<dbReference type="Gene3D" id="3.30.200.100">
    <property type="entry name" value="MucB/RseB, C-terminal domain"/>
    <property type="match status" value="1"/>
</dbReference>
<evidence type="ECO:0000256" key="4">
    <source>
        <dbReference type="ARBA" id="ARBA00022764"/>
    </source>
</evidence>
<keyword evidence="3 5" id="KW-0732">Signal</keyword>
<dbReference type="Pfam" id="PF17188">
    <property type="entry name" value="MucB_RseB_C"/>
    <property type="match status" value="1"/>
</dbReference>
<evidence type="ECO:0000256" key="2">
    <source>
        <dbReference type="ARBA" id="ARBA00008150"/>
    </source>
</evidence>
<accession>A0ABU1D438</accession>
<dbReference type="InterPro" id="IPR033434">
    <property type="entry name" value="MucB/RseB_N"/>
</dbReference>
<feature type="domain" description="MucB/RseB C-terminal" evidence="7">
    <location>
        <begin position="258"/>
        <end position="351"/>
    </location>
</feature>
<evidence type="ECO:0000259" key="7">
    <source>
        <dbReference type="Pfam" id="PF17188"/>
    </source>
</evidence>
<organism evidence="8 9">
    <name type="scientific">Yanghanlia caeni</name>
    <dbReference type="NCBI Taxonomy" id="3064283"/>
    <lineage>
        <taxon>Bacteria</taxon>
        <taxon>Pseudomonadati</taxon>
        <taxon>Pseudomonadota</taxon>
        <taxon>Betaproteobacteria</taxon>
        <taxon>Burkholderiales</taxon>
        <taxon>Alcaligenaceae</taxon>
        <taxon>Yanghanlia</taxon>
    </lineage>
</organism>
<evidence type="ECO:0000256" key="3">
    <source>
        <dbReference type="ARBA" id="ARBA00022729"/>
    </source>
</evidence>
<dbReference type="PANTHER" id="PTHR38782:SF1">
    <property type="entry name" value="SIGMA-E FACTOR REGULATORY PROTEIN RSEB"/>
    <property type="match status" value="1"/>
</dbReference>
<comment type="similarity">
    <text evidence="2">Belongs to the RseB family.</text>
</comment>
<dbReference type="InterPro" id="IPR005588">
    <property type="entry name" value="MucB_RseB"/>
</dbReference>
<dbReference type="Gene3D" id="2.50.20.10">
    <property type="entry name" value="Lipoprotein localisation LolA/LolB/LppX"/>
    <property type="match status" value="1"/>
</dbReference>
<dbReference type="CDD" id="cd16327">
    <property type="entry name" value="RseB"/>
    <property type="match status" value="1"/>
</dbReference>